<reference evidence="2" key="1">
    <citation type="journal article" date="2013" name="Stand. Genomic Sci.">
        <title>Genome sequence of the Litoreibacter arenae type strain (DSM 19593(T)), a member of the Roseobacter clade isolated from sea sand.</title>
        <authorList>
            <person name="Riedel T."/>
            <person name="Fiebig A."/>
            <person name="Petersen J."/>
            <person name="Gronow S."/>
            <person name="Kyrpides N.C."/>
            <person name="Goker M."/>
            <person name="Klenk H.P."/>
        </authorList>
    </citation>
    <scope>NUCLEOTIDE SEQUENCE [LARGE SCALE GENOMIC DNA]</scope>
    <source>
        <strain evidence="2">DSM 19593</strain>
    </source>
</reference>
<dbReference type="EMBL" id="AONI01000009">
    <property type="protein sequence ID" value="EPX80333.1"/>
    <property type="molecule type" value="Genomic_DNA"/>
</dbReference>
<evidence type="ECO:0000313" key="2">
    <source>
        <dbReference type="Proteomes" id="UP000015351"/>
    </source>
</evidence>
<dbReference type="Proteomes" id="UP000015351">
    <property type="component" value="Unassembled WGS sequence"/>
</dbReference>
<dbReference type="STRING" id="1123360.thalar_01673"/>
<keyword evidence="2" id="KW-1185">Reference proteome</keyword>
<comment type="caution">
    <text evidence="1">The sequence shown here is derived from an EMBL/GenBank/DDBJ whole genome shotgun (WGS) entry which is preliminary data.</text>
</comment>
<dbReference type="RefSeq" id="WP_021100239.1">
    <property type="nucleotide sequence ID" value="NZ_KE557306.1"/>
</dbReference>
<sequence length="87" mass="8782">MIVEAAAWEARLLHDHVYGDGTEAVAVGPSITVTASGVEEGGGANPLSGITIIQADTMEDATALIGGCPHLSGSGTIEIAEAMQMDM</sequence>
<proteinExistence type="predicted"/>
<dbReference type="HOGENOM" id="CLU_2479626_0_0_5"/>
<protein>
    <recommendedName>
        <fullName evidence="3">YCII-related domain-containing protein</fullName>
    </recommendedName>
</protein>
<gene>
    <name evidence="1" type="ORF">thalar_01673</name>
</gene>
<organism evidence="1 2">
    <name type="scientific">Litoreibacter arenae DSM 19593</name>
    <dbReference type="NCBI Taxonomy" id="1123360"/>
    <lineage>
        <taxon>Bacteria</taxon>
        <taxon>Pseudomonadati</taxon>
        <taxon>Pseudomonadota</taxon>
        <taxon>Alphaproteobacteria</taxon>
        <taxon>Rhodobacterales</taxon>
        <taxon>Roseobacteraceae</taxon>
        <taxon>Litoreibacter</taxon>
    </lineage>
</organism>
<dbReference type="AlphaFoldDB" id="S9QL43"/>
<accession>S9QL43</accession>
<dbReference type="eggNOG" id="COG3795">
    <property type="taxonomic scope" value="Bacteria"/>
</dbReference>
<name>S9QL43_9RHOB</name>
<evidence type="ECO:0000313" key="1">
    <source>
        <dbReference type="EMBL" id="EPX80333.1"/>
    </source>
</evidence>
<evidence type="ECO:0008006" key="3">
    <source>
        <dbReference type="Google" id="ProtNLM"/>
    </source>
</evidence>